<feature type="region of interest" description="Disordered" evidence="1">
    <location>
        <begin position="89"/>
        <end position="119"/>
    </location>
</feature>
<feature type="compositionally biased region" description="Basic and acidic residues" evidence="1">
    <location>
        <begin position="90"/>
        <end position="104"/>
    </location>
</feature>
<evidence type="ECO:0000313" key="3">
    <source>
        <dbReference type="Proteomes" id="UP000825729"/>
    </source>
</evidence>
<dbReference type="PANTHER" id="PTHR35318">
    <property type="entry name" value="BNAA10G08410D PROTEIN"/>
    <property type="match status" value="1"/>
</dbReference>
<dbReference type="EMBL" id="JAINDJ010000003">
    <property type="protein sequence ID" value="KAG9454284.1"/>
    <property type="molecule type" value="Genomic_DNA"/>
</dbReference>
<dbReference type="AlphaFoldDB" id="A0AAV7F0S1"/>
<organism evidence="2 3">
    <name type="scientific">Aristolochia fimbriata</name>
    <name type="common">White veined hardy Dutchman's pipe vine</name>
    <dbReference type="NCBI Taxonomy" id="158543"/>
    <lineage>
        <taxon>Eukaryota</taxon>
        <taxon>Viridiplantae</taxon>
        <taxon>Streptophyta</taxon>
        <taxon>Embryophyta</taxon>
        <taxon>Tracheophyta</taxon>
        <taxon>Spermatophyta</taxon>
        <taxon>Magnoliopsida</taxon>
        <taxon>Magnoliidae</taxon>
        <taxon>Piperales</taxon>
        <taxon>Aristolochiaceae</taxon>
        <taxon>Aristolochia</taxon>
    </lineage>
</organism>
<keyword evidence="3" id="KW-1185">Reference proteome</keyword>
<gene>
    <name evidence="2" type="ORF">H6P81_007188</name>
</gene>
<name>A0AAV7F0S1_ARIFI</name>
<dbReference type="PANTHER" id="PTHR35318:SF2">
    <property type="entry name" value="OS08G0138900 PROTEIN"/>
    <property type="match status" value="1"/>
</dbReference>
<comment type="caution">
    <text evidence="2">The sequence shown here is derived from an EMBL/GenBank/DDBJ whole genome shotgun (WGS) entry which is preliminary data.</text>
</comment>
<sequence length="141" mass="15307">MKMMKFSELVQCWGPPETSHRSEEEAAEAAVSSTSSGERRRRGESSGKGLSPSSSSRRAVVWRPSLGAIYEDKAAAAATTGGVKTVEVCGRSKERAEKSRREVAPAKSRSQKLRARDDRDRYGQVGVATVIPAFTPTAFLF</sequence>
<feature type="region of interest" description="Disordered" evidence="1">
    <location>
        <begin position="1"/>
        <end position="58"/>
    </location>
</feature>
<evidence type="ECO:0000313" key="2">
    <source>
        <dbReference type="EMBL" id="KAG9454284.1"/>
    </source>
</evidence>
<feature type="compositionally biased region" description="Low complexity" evidence="1">
    <location>
        <begin position="47"/>
        <end position="56"/>
    </location>
</feature>
<dbReference type="Proteomes" id="UP000825729">
    <property type="component" value="Unassembled WGS sequence"/>
</dbReference>
<reference evidence="2 3" key="1">
    <citation type="submission" date="2021-07" db="EMBL/GenBank/DDBJ databases">
        <title>The Aristolochia fimbriata genome: insights into angiosperm evolution, floral development and chemical biosynthesis.</title>
        <authorList>
            <person name="Jiao Y."/>
        </authorList>
    </citation>
    <scope>NUCLEOTIDE SEQUENCE [LARGE SCALE GENOMIC DNA]</scope>
    <source>
        <strain evidence="2">IBCAS-2021</strain>
        <tissue evidence="2">Leaf</tissue>
    </source>
</reference>
<evidence type="ECO:0000256" key="1">
    <source>
        <dbReference type="SAM" id="MobiDB-lite"/>
    </source>
</evidence>
<accession>A0AAV7F0S1</accession>
<proteinExistence type="predicted"/>
<protein>
    <submittedName>
        <fullName evidence="2">Uncharacterized protein</fullName>
    </submittedName>
</protein>